<evidence type="ECO:0000313" key="3">
    <source>
        <dbReference type="Ensembl" id="ENSAMEP00000038873.1"/>
    </source>
</evidence>
<accession>A0A7N5KE72</accession>
<proteinExistence type="predicted"/>
<evidence type="ECO:0000313" key="4">
    <source>
        <dbReference type="Proteomes" id="UP000008912"/>
    </source>
</evidence>
<gene>
    <name evidence="3" type="primary">C11orf16</name>
</gene>
<name>A0A7N5KE72_AILME</name>
<dbReference type="InParanoid" id="A0A7N5KE72"/>
<dbReference type="PANTHER" id="PTHR14343:SF3">
    <property type="entry name" value="SIMILAR TO PREDICTED GENE ICRFP703B1614Q5.5"/>
    <property type="match status" value="1"/>
</dbReference>
<dbReference type="PANTHER" id="PTHR14343">
    <property type="entry name" value="VWFA DOMAIN-CONTAINING PROTEIN"/>
    <property type="match status" value="1"/>
</dbReference>
<feature type="domain" description="DUF4537" evidence="2">
    <location>
        <begin position="68"/>
        <end position="206"/>
    </location>
</feature>
<dbReference type="AlphaFoldDB" id="A0A7N5KE72"/>
<keyword evidence="4" id="KW-1185">Reference proteome</keyword>
<reference evidence="3" key="3">
    <citation type="submission" date="2025-09" db="UniProtKB">
        <authorList>
            <consortium name="Ensembl"/>
        </authorList>
    </citation>
    <scope>IDENTIFICATION</scope>
</reference>
<sequence length="504" mass="55689">SPLASCSVLPLLKHFLLSSDPIAPSILPMLLLWCHPHVYASSHPCPHIADSAWQGPGWLRRVGAAADTWVLARRGPDGFYYRAQIKGAPELERRGALLVEVKVPLITDPKLPAQRQNVVLEDDVIQFLPSTECSLRPGDKVLAPWEADRRRYGPGTVLLAPEARDPQRASKEGEITVHFWNGKTATVPRGGVRWVPPAVWKKAVERLHKPLIKEHPSPLLWVPCCCLLGPAAGHACCQLLGQGCLCCCPLAGPTWWPLARASGVTAKEHPEVELKPTAHLPLEGPKEEGGTVRAPLGVSSSSSSSSEEDLENELQMGLPQRLMVDSTVNTDPILLEKSARRQGGLCQPEWRYWRRNGPEPHPGKPGTRHGTTWREKRGNKQQRGQSVVPGNTKELVLEASGVKPPKTPPEDGEHRKWSQGTATHQRDQNALRLRALRSQVKQAGWEGAPKDSSRGFHAPFENENSHALFSGKCTHPQFCIPLPKAYRTHRADHRLLTEARISFK</sequence>
<dbReference type="InterPro" id="IPR032770">
    <property type="entry name" value="DUF4537"/>
</dbReference>
<feature type="compositionally biased region" description="Basic and acidic residues" evidence="1">
    <location>
        <begin position="267"/>
        <end position="276"/>
    </location>
</feature>
<protein>
    <submittedName>
        <fullName evidence="3">Chromosome 11 open reading frame 16</fullName>
    </submittedName>
</protein>
<reference evidence="3 4" key="1">
    <citation type="journal article" date="2010" name="Nature">
        <title>The sequence and de novo assembly of the giant panda genome.</title>
        <authorList>
            <person name="Li R."/>
            <person name="Fan W."/>
            <person name="Tian G."/>
            <person name="Zhu H."/>
            <person name="He L."/>
            <person name="Cai J."/>
            <person name="Huang Q."/>
            <person name="Cai Q."/>
            <person name="Li B."/>
            <person name="Bai Y."/>
            <person name="Zhang Z."/>
            <person name="Zhang Y."/>
            <person name="Wang W."/>
            <person name="Li J."/>
            <person name="Wei F."/>
            <person name="Li H."/>
            <person name="Jian M."/>
            <person name="Li J."/>
            <person name="Zhang Z."/>
            <person name="Nielsen R."/>
            <person name="Li D."/>
            <person name="Gu W."/>
            <person name="Yang Z."/>
            <person name="Xuan Z."/>
            <person name="Ryder O.A."/>
            <person name="Leung F.C."/>
            <person name="Zhou Y."/>
            <person name="Cao J."/>
            <person name="Sun X."/>
            <person name="Fu Y."/>
            <person name="Fang X."/>
            <person name="Guo X."/>
            <person name="Wang B."/>
            <person name="Hou R."/>
            <person name="Shen F."/>
            <person name="Mu B."/>
            <person name="Ni P."/>
            <person name="Lin R."/>
            <person name="Qian W."/>
            <person name="Wang G."/>
            <person name="Yu C."/>
            <person name="Nie W."/>
            <person name="Wang J."/>
            <person name="Wu Z."/>
            <person name="Liang H."/>
            <person name="Min J."/>
            <person name="Wu Q."/>
            <person name="Cheng S."/>
            <person name="Ruan J."/>
            <person name="Wang M."/>
            <person name="Shi Z."/>
            <person name="Wen M."/>
            <person name="Liu B."/>
            <person name="Ren X."/>
            <person name="Zheng H."/>
            <person name="Dong D."/>
            <person name="Cook K."/>
            <person name="Shan G."/>
            <person name="Zhang H."/>
            <person name="Kosiol C."/>
            <person name="Xie X."/>
            <person name="Lu Z."/>
            <person name="Zheng H."/>
            <person name="Li Y."/>
            <person name="Steiner C.C."/>
            <person name="Lam T.T."/>
            <person name="Lin S."/>
            <person name="Zhang Q."/>
            <person name="Li G."/>
            <person name="Tian J."/>
            <person name="Gong T."/>
            <person name="Liu H."/>
            <person name="Zhang D."/>
            <person name="Fang L."/>
            <person name="Ye C."/>
            <person name="Zhang J."/>
            <person name="Hu W."/>
            <person name="Xu A."/>
            <person name="Ren Y."/>
            <person name="Zhang G."/>
            <person name="Bruford M.W."/>
            <person name="Li Q."/>
            <person name="Ma L."/>
            <person name="Guo Y."/>
            <person name="An N."/>
            <person name="Hu Y."/>
            <person name="Zheng Y."/>
            <person name="Shi Y."/>
            <person name="Li Z."/>
            <person name="Liu Q."/>
            <person name="Chen Y."/>
            <person name="Zhao J."/>
            <person name="Qu N."/>
            <person name="Zhao S."/>
            <person name="Tian F."/>
            <person name="Wang X."/>
            <person name="Wang H."/>
            <person name="Xu L."/>
            <person name="Liu X."/>
            <person name="Vinar T."/>
            <person name="Wang Y."/>
            <person name="Lam T.W."/>
            <person name="Yiu S.M."/>
            <person name="Liu S."/>
            <person name="Zhang H."/>
            <person name="Li D."/>
            <person name="Huang Y."/>
            <person name="Wang X."/>
            <person name="Yang G."/>
            <person name="Jiang Z."/>
            <person name="Wang J."/>
            <person name="Qin N."/>
            <person name="Li L."/>
            <person name="Li J."/>
            <person name="Bolund L."/>
            <person name="Kristiansen K."/>
            <person name="Wong G.K."/>
            <person name="Olson M."/>
            <person name="Zhang X."/>
            <person name="Li S."/>
            <person name="Yang H."/>
            <person name="Wang J."/>
            <person name="Wang J."/>
        </authorList>
    </citation>
    <scope>NUCLEOTIDE SEQUENCE [LARGE SCALE GENOMIC DNA]</scope>
</reference>
<evidence type="ECO:0000256" key="1">
    <source>
        <dbReference type="SAM" id="MobiDB-lite"/>
    </source>
</evidence>
<dbReference type="Ensembl" id="ENSAMET00000037579.1">
    <property type="protein sequence ID" value="ENSAMEP00000038873.1"/>
    <property type="gene ID" value="ENSAMEG00000004122.2"/>
</dbReference>
<dbReference type="GeneTree" id="ENSGT00390000012348"/>
<feature type="region of interest" description="Disordered" evidence="1">
    <location>
        <begin position="351"/>
        <end position="427"/>
    </location>
</feature>
<feature type="region of interest" description="Disordered" evidence="1">
    <location>
        <begin position="267"/>
        <end position="319"/>
    </location>
</feature>
<organism evidence="3 4">
    <name type="scientific">Ailuropoda melanoleuca</name>
    <name type="common">Giant panda</name>
    <dbReference type="NCBI Taxonomy" id="9646"/>
    <lineage>
        <taxon>Eukaryota</taxon>
        <taxon>Metazoa</taxon>
        <taxon>Chordata</taxon>
        <taxon>Craniata</taxon>
        <taxon>Vertebrata</taxon>
        <taxon>Euteleostomi</taxon>
        <taxon>Mammalia</taxon>
        <taxon>Eutheria</taxon>
        <taxon>Laurasiatheria</taxon>
        <taxon>Carnivora</taxon>
        <taxon>Caniformia</taxon>
        <taxon>Ursidae</taxon>
        <taxon>Ailuropoda</taxon>
    </lineage>
</organism>
<evidence type="ECO:0000259" key="2">
    <source>
        <dbReference type="Pfam" id="PF15057"/>
    </source>
</evidence>
<reference evidence="3" key="2">
    <citation type="submission" date="2025-08" db="UniProtKB">
        <authorList>
            <consortium name="Ensembl"/>
        </authorList>
    </citation>
    <scope>IDENTIFICATION</scope>
</reference>
<dbReference type="Proteomes" id="UP000008912">
    <property type="component" value="Unassembled WGS sequence"/>
</dbReference>
<dbReference type="Pfam" id="PF15057">
    <property type="entry name" value="DUF4537"/>
    <property type="match status" value="1"/>
</dbReference>